<organism evidence="1 2">
    <name type="scientific">Mycetohabitans rhizoxinica</name>
    <dbReference type="NCBI Taxonomy" id="412963"/>
    <lineage>
        <taxon>Bacteria</taxon>
        <taxon>Pseudomonadati</taxon>
        <taxon>Pseudomonadota</taxon>
        <taxon>Betaproteobacteria</taxon>
        <taxon>Burkholderiales</taxon>
        <taxon>Burkholderiaceae</taxon>
        <taxon>Mycetohabitans</taxon>
    </lineage>
</organism>
<keyword evidence="1" id="KW-0614">Plasmid</keyword>
<accession>A0ABZ2PT38</accession>
<name>A0ABZ2PT38_9BURK</name>
<proteinExistence type="predicted"/>
<keyword evidence="2" id="KW-1185">Reference proteome</keyword>
<reference evidence="1 2" key="1">
    <citation type="submission" date="2020-09" db="EMBL/GenBank/DDBJ databases">
        <title>Genome sequences of Mycetohabitans spp.</title>
        <authorList>
            <person name="Carter M.E."/>
            <person name="Carpenter S.C.D."/>
            <person name="Bogdanove A.J."/>
        </authorList>
    </citation>
    <scope>NUCLEOTIDE SEQUENCE [LARGE SCALE GENOMIC DNA]</scope>
    <source>
        <strain evidence="1 2">B12</strain>
        <plasmid evidence="1 2">megaplasmid</plasmid>
    </source>
</reference>
<sequence>MTTQNLLGKDFVPFTSDQIGGSLSSLTVFRDQKNLADPNGCIVIESG</sequence>
<dbReference type="Proteomes" id="UP001493153">
    <property type="component" value="Plasmid megaplasmid"/>
</dbReference>
<gene>
    <name evidence="1" type="ORF">IHE29_02805</name>
</gene>
<evidence type="ECO:0000313" key="2">
    <source>
        <dbReference type="Proteomes" id="UP001493153"/>
    </source>
</evidence>
<evidence type="ECO:0000313" key="1">
    <source>
        <dbReference type="EMBL" id="WXK38260.1"/>
    </source>
</evidence>
<dbReference type="EMBL" id="CP062175">
    <property type="protein sequence ID" value="WXK38260.1"/>
    <property type="molecule type" value="Genomic_DNA"/>
</dbReference>
<geneLocation type="plasmid" evidence="1 2">
    <name>megaplasmid</name>
</geneLocation>
<protein>
    <submittedName>
        <fullName evidence="1">Uncharacterized protein</fullName>
    </submittedName>
</protein>